<dbReference type="InterPro" id="IPR033469">
    <property type="entry name" value="CYTH-like_dom_sf"/>
</dbReference>
<dbReference type="PROSITE" id="PS51708">
    <property type="entry name" value="CHAD"/>
    <property type="match status" value="1"/>
</dbReference>
<gene>
    <name evidence="3" type="ORF">Tchl_3280</name>
</gene>
<dbReference type="GO" id="GO:0004016">
    <property type="term" value="F:adenylate cyclase activity"/>
    <property type="evidence" value="ECO:0007669"/>
    <property type="project" value="UniProtKB-EC"/>
</dbReference>
<feature type="domain" description="CYTH" evidence="1">
    <location>
        <begin position="2"/>
        <end position="206"/>
    </location>
</feature>
<sequence>MSREIELKLALPHSALPALRRHPLVAAATRLGNAVTLDNTYYDTPTLQLKAHKVAVRIRRQGRRALQTVKCAALSSGGLSQRPEWEQAYTGAFDFSAVTDPAARRLLDRHHDALVPVFTTRFRRETRRHSPREGLAILLMIDTGEVVLSTPEGVERRAPICELELELEQGLPADLLELACALAQGLPLMPADLSKAERGYRLFLDAPPPAPCRSEPSTIAAGDSLIGAFRSLALACVRQWQANATAASAHTSPDATLSEYIHQLRVSQRRLRALLKIFAPALPVGFVATWNARLRDNANRFGAARDLDVFCSELLATVRTEGLADADAMALLIKTAENARTDARHLTAHALELAAQGRLLLEFTLALERLASNNLLEAADLRTFARLRLERLRKRGRRQLDAAATREPTALHALRIDFKQLRYGAEFFAPLFPARAMKRYQERLARAQATLGFLQDVDAARARLAQWTAAQAAIAPAAAFVLGWHAPRYARLRHRVIRDCSPLVHGRKPW</sequence>
<reference evidence="3 4" key="1">
    <citation type="submission" date="2016-12" db="EMBL/GenBank/DDBJ databases">
        <title>Complete genome sequence of Thauera chlorobenzoica, a Betaproteobacterium degrading haloaromatics anaerobically to CO2 and halides.</title>
        <authorList>
            <person name="Goris T."/>
            <person name="Mergelsberg M."/>
            <person name="Boll M."/>
        </authorList>
    </citation>
    <scope>NUCLEOTIDE SEQUENCE [LARGE SCALE GENOMIC DNA]</scope>
    <source>
        <strain evidence="3 4">3CB1</strain>
    </source>
</reference>
<dbReference type="Gene3D" id="1.40.20.10">
    <property type="entry name" value="CHAD domain"/>
    <property type="match status" value="1"/>
</dbReference>
<dbReference type="EMBL" id="CP018839">
    <property type="protein sequence ID" value="APR06086.1"/>
    <property type="molecule type" value="Genomic_DNA"/>
</dbReference>
<dbReference type="SMART" id="SM01118">
    <property type="entry name" value="CYTH"/>
    <property type="match status" value="1"/>
</dbReference>
<evidence type="ECO:0000313" key="4">
    <source>
        <dbReference type="Proteomes" id="UP000185739"/>
    </source>
</evidence>
<evidence type="ECO:0000259" key="2">
    <source>
        <dbReference type="PROSITE" id="PS51708"/>
    </source>
</evidence>
<dbReference type="OrthoDB" id="3034217at2"/>
<dbReference type="RefSeq" id="WP_075149332.1">
    <property type="nucleotide sequence ID" value="NZ_CP018839.1"/>
</dbReference>
<dbReference type="InterPro" id="IPR039013">
    <property type="entry name" value="YgiF"/>
</dbReference>
<keyword evidence="4" id="KW-1185">Reference proteome</keyword>
<dbReference type="Proteomes" id="UP000185739">
    <property type="component" value="Chromosome"/>
</dbReference>
<dbReference type="InterPro" id="IPR023577">
    <property type="entry name" value="CYTH_domain"/>
</dbReference>
<dbReference type="InterPro" id="IPR038186">
    <property type="entry name" value="CHAD_dom_sf"/>
</dbReference>
<dbReference type="SUPFAM" id="SSF55154">
    <property type="entry name" value="CYTH-like phosphatases"/>
    <property type="match status" value="1"/>
</dbReference>
<dbReference type="Pfam" id="PF05235">
    <property type="entry name" value="CHAD"/>
    <property type="match status" value="1"/>
</dbReference>
<dbReference type="InterPro" id="IPR007899">
    <property type="entry name" value="CHAD_dom"/>
</dbReference>
<keyword evidence="3" id="KW-0456">Lyase</keyword>
<dbReference type="PROSITE" id="PS51707">
    <property type="entry name" value="CYTH"/>
    <property type="match status" value="1"/>
</dbReference>
<dbReference type="GO" id="GO:0050355">
    <property type="term" value="F:inorganic triphosphate phosphatase activity"/>
    <property type="evidence" value="ECO:0007669"/>
    <property type="project" value="InterPro"/>
</dbReference>
<accession>A0A1L6FH56</accession>
<dbReference type="Pfam" id="PF01928">
    <property type="entry name" value="CYTH"/>
    <property type="match status" value="1"/>
</dbReference>
<dbReference type="SMART" id="SM00880">
    <property type="entry name" value="CHAD"/>
    <property type="match status" value="1"/>
</dbReference>
<protein>
    <submittedName>
        <fullName evidence="3">Adenylate cyclase</fullName>
        <ecNumber evidence="3">4.6.1.1</ecNumber>
    </submittedName>
</protein>
<dbReference type="AlphaFoldDB" id="A0A1L6FH56"/>
<organism evidence="3 4">
    <name type="scientific">Thauera chlorobenzoica</name>
    <dbReference type="NCBI Taxonomy" id="96773"/>
    <lineage>
        <taxon>Bacteria</taxon>
        <taxon>Pseudomonadati</taxon>
        <taxon>Pseudomonadota</taxon>
        <taxon>Betaproteobacteria</taxon>
        <taxon>Rhodocyclales</taxon>
        <taxon>Zoogloeaceae</taxon>
        <taxon>Thauera</taxon>
    </lineage>
</organism>
<feature type="domain" description="CHAD" evidence="2">
    <location>
        <begin position="222"/>
        <end position="510"/>
    </location>
</feature>
<dbReference type="PANTHER" id="PTHR39569:SF1">
    <property type="entry name" value="INORGANIC TRIPHOSPHATASE"/>
    <property type="match status" value="1"/>
</dbReference>
<dbReference type="PANTHER" id="PTHR39569">
    <property type="entry name" value="INORGANIC TRIPHOSPHATASE"/>
    <property type="match status" value="1"/>
</dbReference>
<evidence type="ECO:0000259" key="1">
    <source>
        <dbReference type="PROSITE" id="PS51707"/>
    </source>
</evidence>
<name>A0A1L6FH56_9RHOO</name>
<evidence type="ECO:0000313" key="3">
    <source>
        <dbReference type="EMBL" id="APR06086.1"/>
    </source>
</evidence>
<dbReference type="KEGG" id="tcl:Tchl_3280"/>
<dbReference type="Gene3D" id="2.40.320.10">
    <property type="entry name" value="Hypothetical Protein Pfu-838710-001"/>
    <property type="match status" value="1"/>
</dbReference>
<dbReference type="GO" id="GO:0046872">
    <property type="term" value="F:metal ion binding"/>
    <property type="evidence" value="ECO:0007669"/>
    <property type="project" value="TreeGrafter"/>
</dbReference>
<proteinExistence type="predicted"/>
<dbReference type="STRING" id="96773.Tchl_3280"/>
<dbReference type="EC" id="4.6.1.1" evidence="3"/>